<proteinExistence type="predicted"/>
<accession>A0ACC2STN5</accession>
<dbReference type="EMBL" id="QTSX02004333">
    <property type="protein sequence ID" value="KAJ9065638.1"/>
    <property type="molecule type" value="Genomic_DNA"/>
</dbReference>
<keyword evidence="2" id="KW-1185">Reference proteome</keyword>
<comment type="caution">
    <text evidence="1">The sequence shown here is derived from an EMBL/GenBank/DDBJ whole genome shotgun (WGS) entry which is preliminary data.</text>
</comment>
<organism evidence="1 2">
    <name type="scientific">Entomophthora muscae</name>
    <dbReference type="NCBI Taxonomy" id="34485"/>
    <lineage>
        <taxon>Eukaryota</taxon>
        <taxon>Fungi</taxon>
        <taxon>Fungi incertae sedis</taxon>
        <taxon>Zoopagomycota</taxon>
        <taxon>Entomophthoromycotina</taxon>
        <taxon>Entomophthoromycetes</taxon>
        <taxon>Entomophthorales</taxon>
        <taxon>Entomophthoraceae</taxon>
        <taxon>Entomophthora</taxon>
    </lineage>
</organism>
<dbReference type="Proteomes" id="UP001165960">
    <property type="component" value="Unassembled WGS sequence"/>
</dbReference>
<evidence type="ECO:0000313" key="1">
    <source>
        <dbReference type="EMBL" id="KAJ9065638.1"/>
    </source>
</evidence>
<gene>
    <name evidence="1" type="ORF">DSO57_1017392</name>
</gene>
<sequence>MLFTDLVDHRYRVEVILGSKLSLNSHYYQVKWKNLTIKDGAWDPKEDCTSYPVLVKELWGGRAFSLEEEDKKDPTNTVRSQKPSIE</sequence>
<reference evidence="1" key="1">
    <citation type="submission" date="2022-04" db="EMBL/GenBank/DDBJ databases">
        <title>Genome of the entomopathogenic fungus Entomophthora muscae.</title>
        <authorList>
            <person name="Elya C."/>
            <person name="Lovett B.R."/>
            <person name="Lee E."/>
            <person name="Macias A.M."/>
            <person name="Hajek A.E."/>
            <person name="De Bivort B.L."/>
            <person name="Kasson M.T."/>
            <person name="De Fine Licht H.H."/>
            <person name="Stajich J.E."/>
        </authorList>
    </citation>
    <scope>NUCLEOTIDE SEQUENCE</scope>
    <source>
        <strain evidence="1">Berkeley</strain>
    </source>
</reference>
<name>A0ACC2STN5_9FUNG</name>
<protein>
    <submittedName>
        <fullName evidence="1">Uncharacterized protein</fullName>
    </submittedName>
</protein>
<evidence type="ECO:0000313" key="2">
    <source>
        <dbReference type="Proteomes" id="UP001165960"/>
    </source>
</evidence>